<evidence type="ECO:0000313" key="2">
    <source>
        <dbReference type="EMBL" id="VAX29003.1"/>
    </source>
</evidence>
<accession>A0A3B1CWX0</accession>
<dbReference type="InterPro" id="IPR025965">
    <property type="entry name" value="FlgD/Vpr_Ig-like"/>
</dbReference>
<dbReference type="Gene3D" id="2.60.40.4070">
    <property type="match status" value="1"/>
</dbReference>
<organism evidence="2">
    <name type="scientific">hydrothermal vent metagenome</name>
    <dbReference type="NCBI Taxonomy" id="652676"/>
    <lineage>
        <taxon>unclassified sequences</taxon>
        <taxon>metagenomes</taxon>
        <taxon>ecological metagenomes</taxon>
    </lineage>
</organism>
<dbReference type="Pfam" id="PF09719">
    <property type="entry name" value="C_GCAxxG_C_C"/>
    <property type="match status" value="1"/>
</dbReference>
<proteinExistence type="predicted"/>
<dbReference type="EMBL" id="UOGD01000434">
    <property type="protein sequence ID" value="VAX29003.1"/>
    <property type="molecule type" value="Genomic_DNA"/>
</dbReference>
<dbReference type="NCBIfam" id="TIGR04183">
    <property type="entry name" value="Por_Secre_tail"/>
    <property type="match status" value="1"/>
</dbReference>
<protein>
    <recommendedName>
        <fullName evidence="1">FlgD/Vpr Ig-like domain-containing protein</fullName>
    </recommendedName>
</protein>
<reference evidence="2" key="1">
    <citation type="submission" date="2018-06" db="EMBL/GenBank/DDBJ databases">
        <authorList>
            <person name="Zhirakovskaya E."/>
        </authorList>
    </citation>
    <scope>NUCLEOTIDE SEQUENCE</scope>
</reference>
<feature type="domain" description="FlgD/Vpr Ig-like" evidence="1">
    <location>
        <begin position="308"/>
        <end position="359"/>
    </location>
</feature>
<dbReference type="SUPFAM" id="SSF48695">
    <property type="entry name" value="Multiheme cytochromes"/>
    <property type="match status" value="1"/>
</dbReference>
<dbReference type="AlphaFoldDB" id="A0A3B1CWX0"/>
<dbReference type="InterPro" id="IPR010181">
    <property type="entry name" value="CGCAxxGCC_motif"/>
</dbReference>
<name>A0A3B1CWX0_9ZZZZ</name>
<dbReference type="Pfam" id="PF13860">
    <property type="entry name" value="FlgD_ig"/>
    <property type="match status" value="1"/>
</dbReference>
<dbReference type="InterPro" id="IPR036280">
    <property type="entry name" value="Multihaem_cyt_sf"/>
</dbReference>
<sequence>MQGKEISRKQFLTNTSKYAVGAVAGVAGLNALAGGKILANTKEFQWPYPYAALDPEVARVKAHTLYWNDKDCCSGVFGGLVESLKDVVGDPWTTFPIEVMLFGRGGGVGWGSICGALNGAAALISLVTEKAPSGQLVNEVWGWYTTSNLPTDAANNATYAEVKYEGALPQNISGSPLCHSSVSQWCMVANKKVSDLERKERCGRLAGDVAAKTAEVLNAFFASTFEGTFKDPEGNATCLACHGSAMNNNVMTHMECAPCHSNEPVHGGQYTSAEPISMHLPKNYKLENAYPNPFNPSTTIRFSIPKNEKVRLEVYDIRGRLVNSLVDSEVMSAGTYESKWNGTNNRGEKVTSGIYIARLTTGDFMRSIKLNMLK</sequence>
<dbReference type="InterPro" id="IPR026444">
    <property type="entry name" value="Secre_tail"/>
</dbReference>
<feature type="non-terminal residue" evidence="2">
    <location>
        <position position="374"/>
    </location>
</feature>
<gene>
    <name evidence="2" type="ORF">MNBD_IGNAVI01-3088</name>
</gene>
<evidence type="ECO:0000259" key="1">
    <source>
        <dbReference type="Pfam" id="PF13860"/>
    </source>
</evidence>